<gene>
    <name evidence="5" type="ORF">H7U36_12325</name>
</gene>
<name>A0ABS2EB60_9FIRM</name>
<organism evidence="5 6">
    <name type="scientific">Faecalicatena fissicatena</name>
    <dbReference type="NCBI Taxonomy" id="290055"/>
    <lineage>
        <taxon>Bacteria</taxon>
        <taxon>Bacillati</taxon>
        <taxon>Bacillota</taxon>
        <taxon>Clostridia</taxon>
        <taxon>Lachnospirales</taxon>
        <taxon>Lachnospiraceae</taxon>
        <taxon>Faecalicatena</taxon>
    </lineage>
</organism>
<dbReference type="Gene3D" id="3.30.70.20">
    <property type="match status" value="1"/>
</dbReference>
<dbReference type="PANTHER" id="PTHR42827:SF1">
    <property type="entry name" value="IRON-SULFUR CLUSTER-BINDING PROTEIN"/>
    <property type="match status" value="1"/>
</dbReference>
<protein>
    <submittedName>
        <fullName evidence="5">Epoxyqueuosine reductase</fullName>
    </submittedName>
</protein>
<dbReference type="PROSITE" id="PS00198">
    <property type="entry name" value="4FE4S_FER_1"/>
    <property type="match status" value="1"/>
</dbReference>
<dbReference type="Proteomes" id="UP000716906">
    <property type="component" value="Unassembled WGS sequence"/>
</dbReference>
<evidence type="ECO:0000313" key="6">
    <source>
        <dbReference type="Proteomes" id="UP000716906"/>
    </source>
</evidence>
<dbReference type="PANTHER" id="PTHR42827">
    <property type="entry name" value="IRON-SULFUR CLUSTER-BINDING PROTEIN-RELATED"/>
    <property type="match status" value="1"/>
</dbReference>
<evidence type="ECO:0000256" key="1">
    <source>
        <dbReference type="ARBA" id="ARBA00022723"/>
    </source>
</evidence>
<reference evidence="5 6" key="1">
    <citation type="journal article" date="2021" name="Sci. Rep.">
        <title>The distribution of antibiotic resistance genes in chicken gut microbiota commensals.</title>
        <authorList>
            <person name="Juricova H."/>
            <person name="Matiasovicova J."/>
            <person name="Kubasova T."/>
            <person name="Cejkova D."/>
            <person name="Rychlik I."/>
        </authorList>
    </citation>
    <scope>NUCLEOTIDE SEQUENCE [LARGE SCALE GENOMIC DNA]</scope>
    <source>
        <strain evidence="5 6">An773</strain>
    </source>
</reference>
<keyword evidence="2" id="KW-0408">Iron</keyword>
<sequence>MCGDRDRREELTPEKAGAGYGRLLWEELKGLLESAGAALAGCGDLRGQAYSVGVAVALPVPDPIIRQLLEGPTKEYYETYHAMNRKLNEIVLAGEAFLRGKGFQAWAQTTDRVSQDEEWRTPLPHKTVATRAGLGWIGKSCILVTEQYGSAIRLSSLLTDAPLPCARPVTVSRCGDCRVCVDSCPAQALKGTLWRAGMERKELFDREACYRKQVEIMRRRTGIEADLCGKCFAVCPYTRRYLARKQADNSIE</sequence>
<proteinExistence type="predicted"/>
<dbReference type="InterPro" id="IPR017896">
    <property type="entry name" value="4Fe4S_Fe-S-bd"/>
</dbReference>
<evidence type="ECO:0000259" key="4">
    <source>
        <dbReference type="PROSITE" id="PS51379"/>
    </source>
</evidence>
<comment type="caution">
    <text evidence="5">The sequence shown here is derived from an EMBL/GenBank/DDBJ whole genome shotgun (WGS) entry which is preliminary data.</text>
</comment>
<dbReference type="PROSITE" id="PS51379">
    <property type="entry name" value="4FE4S_FER_2"/>
    <property type="match status" value="1"/>
</dbReference>
<evidence type="ECO:0000256" key="2">
    <source>
        <dbReference type="ARBA" id="ARBA00023004"/>
    </source>
</evidence>
<dbReference type="Pfam" id="PF13484">
    <property type="entry name" value="Fer4_16"/>
    <property type="match status" value="1"/>
</dbReference>
<feature type="domain" description="4Fe-4S ferredoxin-type" evidence="4">
    <location>
        <begin position="166"/>
        <end position="190"/>
    </location>
</feature>
<dbReference type="InterPro" id="IPR017900">
    <property type="entry name" value="4Fe4S_Fe_S_CS"/>
</dbReference>
<accession>A0ABS2EB60</accession>
<dbReference type="SUPFAM" id="SSF54862">
    <property type="entry name" value="4Fe-4S ferredoxins"/>
    <property type="match status" value="1"/>
</dbReference>
<keyword evidence="6" id="KW-1185">Reference proteome</keyword>
<keyword evidence="1" id="KW-0479">Metal-binding</keyword>
<dbReference type="EMBL" id="JACLYY010000013">
    <property type="protein sequence ID" value="MBM6738875.1"/>
    <property type="molecule type" value="Genomic_DNA"/>
</dbReference>
<keyword evidence="3" id="KW-0411">Iron-sulfur</keyword>
<evidence type="ECO:0000256" key="3">
    <source>
        <dbReference type="ARBA" id="ARBA00023014"/>
    </source>
</evidence>
<evidence type="ECO:0000313" key="5">
    <source>
        <dbReference type="EMBL" id="MBM6738875.1"/>
    </source>
</evidence>